<organism evidence="2 3">
    <name type="scientific">Helicobacter magdeburgensis</name>
    <dbReference type="NCBI Taxonomy" id="471858"/>
    <lineage>
        <taxon>Bacteria</taxon>
        <taxon>Pseudomonadati</taxon>
        <taxon>Campylobacterota</taxon>
        <taxon>Epsilonproteobacteria</taxon>
        <taxon>Campylobacterales</taxon>
        <taxon>Helicobacteraceae</taxon>
        <taxon>Helicobacter</taxon>
    </lineage>
</organism>
<dbReference type="Pfam" id="PF13274">
    <property type="entry name" value="SocA_Panacea"/>
    <property type="match status" value="1"/>
</dbReference>
<protein>
    <submittedName>
        <fullName evidence="2">DUF4065 domain-containing protein</fullName>
    </submittedName>
</protein>
<gene>
    <name evidence="2" type="ORF">LS74_010385</name>
</gene>
<keyword evidence="3" id="KW-1185">Reference proteome</keyword>
<evidence type="ECO:0000313" key="2">
    <source>
        <dbReference type="EMBL" id="TLD91090.1"/>
    </source>
</evidence>
<proteinExistence type="predicted"/>
<evidence type="ECO:0000313" key="3">
    <source>
        <dbReference type="Proteomes" id="UP000029921"/>
    </source>
</evidence>
<evidence type="ECO:0000259" key="1">
    <source>
        <dbReference type="Pfam" id="PF13274"/>
    </source>
</evidence>
<name>A0A4U8SVY7_9HELI</name>
<feature type="domain" description="Antitoxin SocA-like Panacea" evidence="1">
    <location>
        <begin position="27"/>
        <end position="134"/>
    </location>
</feature>
<sequence>MEKLEKIINYIIYCFRDEPTKLGKVKLAKILWSCEREFMYKTHKRLSNLEFIKLNNGPVPKKYNKILDDMVQKGIIHSFNTIKFDKKQTSFYSLIEPDMNDFQAIEISIIDSVVYSLWDKSANELSNMSHDSFWESTNTGDVMPVESVFMRDIQEPDENDIAWAMQTLKEKGLE</sequence>
<dbReference type="RefSeq" id="WP_052086523.1">
    <property type="nucleotide sequence ID" value="NZ_JRPE02000026.1"/>
</dbReference>
<reference evidence="2 3" key="1">
    <citation type="journal article" date="2014" name="Genome Announc.">
        <title>Draft genome sequences of eight enterohepatic helicobacter species isolated from both laboratory and wild rodents.</title>
        <authorList>
            <person name="Sheh A."/>
            <person name="Shen Z."/>
            <person name="Fox J.G."/>
        </authorList>
    </citation>
    <scope>NUCLEOTIDE SEQUENCE [LARGE SCALE GENOMIC DNA]</scope>
    <source>
        <strain evidence="2 3">MIT 96-1001</strain>
    </source>
</reference>
<dbReference type="EMBL" id="JRPE02000026">
    <property type="protein sequence ID" value="TLD91090.1"/>
    <property type="molecule type" value="Genomic_DNA"/>
</dbReference>
<accession>A0A4U8SVY7</accession>
<comment type="caution">
    <text evidence="2">The sequence shown here is derived from an EMBL/GenBank/DDBJ whole genome shotgun (WGS) entry which is preliminary data.</text>
</comment>
<dbReference type="InterPro" id="IPR025272">
    <property type="entry name" value="SocA_Panacea"/>
</dbReference>
<dbReference type="AlphaFoldDB" id="A0A4U8SVY7"/>
<dbReference type="Proteomes" id="UP000029921">
    <property type="component" value="Unassembled WGS sequence"/>
</dbReference>